<evidence type="ECO:0000256" key="2">
    <source>
        <dbReference type="ARBA" id="ARBA00022964"/>
    </source>
</evidence>
<organism evidence="8">
    <name type="scientific">hydrothermal vent metagenome</name>
    <dbReference type="NCBI Taxonomy" id="652676"/>
    <lineage>
        <taxon>unclassified sequences</taxon>
        <taxon>metagenomes</taxon>
        <taxon>ecological metagenomes</taxon>
    </lineage>
</organism>
<evidence type="ECO:0000256" key="6">
    <source>
        <dbReference type="ARBA" id="ARBA00035023"/>
    </source>
</evidence>
<comment type="similarity">
    <text evidence="5">Belongs to the 2-oxoadipate dioxygenase/decarboxylase family.</text>
</comment>
<dbReference type="PANTHER" id="PTHR31136">
    <property type="entry name" value="DUF1338 DOMAIN-CONTAINING PROTEIN"/>
    <property type="match status" value="1"/>
</dbReference>
<evidence type="ECO:0000256" key="4">
    <source>
        <dbReference type="ARBA" id="ARBA00023004"/>
    </source>
</evidence>
<dbReference type="EC" id="1.13.11.93" evidence="6"/>
<keyword evidence="3" id="KW-0560">Oxidoreductase</keyword>
<evidence type="ECO:0000256" key="1">
    <source>
        <dbReference type="ARBA" id="ARBA00001954"/>
    </source>
</evidence>
<dbReference type="SMART" id="SM01150">
    <property type="entry name" value="DUF1338"/>
    <property type="match status" value="1"/>
</dbReference>
<reference evidence="8" key="1">
    <citation type="submission" date="2015-10" db="EMBL/GenBank/DDBJ databases">
        <authorList>
            <person name="Gilbert D.G."/>
        </authorList>
    </citation>
    <scope>NUCLEOTIDE SEQUENCE</scope>
</reference>
<evidence type="ECO:0000313" key="8">
    <source>
        <dbReference type="EMBL" id="CUS45958.1"/>
    </source>
</evidence>
<dbReference type="PANTHER" id="PTHR31136:SF5">
    <property type="entry name" value="2-OXOADIPATE DIOXYGENASE_DECARBOXYLASE, CHLOROPLASTIC"/>
    <property type="match status" value="1"/>
</dbReference>
<evidence type="ECO:0000256" key="3">
    <source>
        <dbReference type="ARBA" id="ARBA00023002"/>
    </source>
</evidence>
<proteinExistence type="inferred from homology"/>
<dbReference type="Pfam" id="PF07063">
    <property type="entry name" value="HGLS"/>
    <property type="match status" value="1"/>
</dbReference>
<dbReference type="Gene3D" id="3.10.180.50">
    <property type="match status" value="1"/>
</dbReference>
<accession>A0A160TMX7</accession>
<protein>
    <recommendedName>
        <fullName evidence="6">2-oxoadipate dioxygenase/decarboxylase</fullName>
        <ecNumber evidence="6">1.13.11.93</ecNumber>
    </recommendedName>
    <alternativeName>
        <fullName evidence="7">2-hydroxyglutarate synthase</fullName>
    </alternativeName>
</protein>
<name>A0A160TMX7_9ZZZZ</name>
<sequence>MNRYEDVVSGLIGAILPEDQARSVQDILEPMAVAAPGSTAGSGVDATDFAIALNTLLFADLLAHTPTGAAYVEEVGRTGRRVCFDHGALRTIRLPRGDTGALPAGELAFRRILEPLGYEEAAIYPLPKLRMTGRAYRHRTHPETIPQFFVSELDVDQFDAGFIAAARRVFGSSRDPIDSDTAAALARLGHGELLEQHVAVRALRRVLDAFSRQHDRPMLTDYEILKRSSAEAAWIATEGNAFNHATDRVADVVALAETQRALGRPIKDGVEFSATGRVRQTAFRADPVERPFGMSSGPDQVLSVPGSFYEFITRDIDPATGTLDLSFDSSNATGIFGMTKAA</sequence>
<evidence type="ECO:0000256" key="7">
    <source>
        <dbReference type="ARBA" id="ARBA00035045"/>
    </source>
</evidence>
<dbReference type="EMBL" id="CZQE01000319">
    <property type="protein sequence ID" value="CUS45958.1"/>
    <property type="molecule type" value="Genomic_DNA"/>
</dbReference>
<keyword evidence="4" id="KW-0408">Iron</keyword>
<dbReference type="AlphaFoldDB" id="A0A160TMX7"/>
<keyword evidence="2" id="KW-0223">Dioxygenase</keyword>
<dbReference type="InterPro" id="IPR009770">
    <property type="entry name" value="HGLS"/>
</dbReference>
<gene>
    <name evidence="8" type="ORF">MGWOODY_Smn995</name>
</gene>
<dbReference type="GO" id="GO:0051213">
    <property type="term" value="F:dioxygenase activity"/>
    <property type="evidence" value="ECO:0007669"/>
    <property type="project" value="UniProtKB-KW"/>
</dbReference>
<comment type="cofactor">
    <cofactor evidence="1">
        <name>Fe(2+)</name>
        <dbReference type="ChEBI" id="CHEBI:29033"/>
    </cofactor>
</comment>
<evidence type="ECO:0000256" key="5">
    <source>
        <dbReference type="ARBA" id="ARBA00035013"/>
    </source>
</evidence>